<keyword evidence="15" id="KW-0239">DNA-directed DNA polymerase</keyword>
<dbReference type="STRING" id="109895.A0A507DNA9"/>
<keyword evidence="25" id="KW-1185">Reference proteome</keyword>
<evidence type="ECO:0000256" key="20">
    <source>
        <dbReference type="PROSITE-ProRule" id="PRU00047"/>
    </source>
</evidence>
<dbReference type="GO" id="GO:0003964">
    <property type="term" value="F:RNA-directed DNA polymerase activity"/>
    <property type="evidence" value="ECO:0007669"/>
    <property type="project" value="UniProtKB-KW"/>
</dbReference>
<feature type="region of interest" description="Disordered" evidence="21">
    <location>
        <begin position="17"/>
        <end position="41"/>
    </location>
</feature>
<keyword evidence="20" id="KW-0862">Zinc</keyword>
<evidence type="ECO:0000256" key="5">
    <source>
        <dbReference type="ARBA" id="ARBA00022695"/>
    </source>
</evidence>
<dbReference type="PROSITE" id="PS50158">
    <property type="entry name" value="ZF_CCHC"/>
    <property type="match status" value="1"/>
</dbReference>
<keyword evidence="8" id="KW-0547">Nucleotide-binding</keyword>
<evidence type="ECO:0000256" key="12">
    <source>
        <dbReference type="ARBA" id="ARBA00022842"/>
    </source>
</evidence>
<dbReference type="GO" id="GO:0003676">
    <property type="term" value="F:nucleic acid binding"/>
    <property type="evidence" value="ECO:0007669"/>
    <property type="project" value="InterPro"/>
</dbReference>
<dbReference type="SMART" id="SM00343">
    <property type="entry name" value="ZnF_C2HC"/>
    <property type="match status" value="1"/>
</dbReference>
<accession>A0A507DNA9</accession>
<keyword evidence="12" id="KW-0460">Magnesium</keyword>
<keyword evidence="17" id="KW-0233">DNA recombination</keyword>
<dbReference type="InterPro" id="IPR039537">
    <property type="entry name" value="Retrotran_Ty1/copia-like"/>
</dbReference>
<dbReference type="GO" id="GO:0005634">
    <property type="term" value="C:nucleus"/>
    <property type="evidence" value="ECO:0007669"/>
    <property type="project" value="UniProtKB-ARBA"/>
</dbReference>
<keyword evidence="7" id="KW-0479">Metal-binding</keyword>
<dbReference type="EMBL" id="QEAQ01000286">
    <property type="protein sequence ID" value="TPX52901.1"/>
    <property type="molecule type" value="Genomic_DNA"/>
</dbReference>
<keyword evidence="10" id="KW-0378">Hydrolase</keyword>
<organism evidence="24 25">
    <name type="scientific">Powellomyces hirtus</name>
    <dbReference type="NCBI Taxonomy" id="109895"/>
    <lineage>
        <taxon>Eukaryota</taxon>
        <taxon>Fungi</taxon>
        <taxon>Fungi incertae sedis</taxon>
        <taxon>Chytridiomycota</taxon>
        <taxon>Chytridiomycota incertae sedis</taxon>
        <taxon>Chytridiomycetes</taxon>
        <taxon>Spizellomycetales</taxon>
        <taxon>Powellomycetaceae</taxon>
        <taxon>Powellomyces</taxon>
    </lineage>
</organism>
<dbReference type="GO" id="GO:0005524">
    <property type="term" value="F:ATP binding"/>
    <property type="evidence" value="ECO:0007669"/>
    <property type="project" value="UniProtKB-KW"/>
</dbReference>
<comment type="caution">
    <text evidence="24">The sequence shown here is derived from an EMBL/GenBank/DDBJ whole genome shotgun (WGS) entry which is preliminary data.</text>
</comment>
<keyword evidence="9" id="KW-0255">Endonuclease</keyword>
<dbReference type="GO" id="GO:0008233">
    <property type="term" value="F:peptidase activity"/>
    <property type="evidence" value="ECO:0007669"/>
    <property type="project" value="UniProtKB-KW"/>
</dbReference>
<keyword evidence="15" id="KW-0808">Transferase</keyword>
<protein>
    <recommendedName>
        <fullName evidence="26">DNA-directed DNA polymerase</fullName>
    </recommendedName>
</protein>
<comment type="function">
    <text evidence="1">The aspartyl protease (PR) mediates the proteolytic cleavages of the Gag and Gag-Pol polyproteins after assembly of the VLP.</text>
</comment>
<evidence type="ECO:0000259" key="23">
    <source>
        <dbReference type="PROSITE" id="PS50994"/>
    </source>
</evidence>
<dbReference type="Pfam" id="PF00665">
    <property type="entry name" value="rve"/>
    <property type="match status" value="1"/>
</dbReference>
<comment type="catalytic activity">
    <reaction evidence="19">
        <text>DNA(n) + a 2'-deoxyribonucleoside 5'-triphosphate = DNA(n+1) + diphosphate</text>
        <dbReference type="Rhea" id="RHEA:22508"/>
        <dbReference type="Rhea" id="RHEA-COMP:17339"/>
        <dbReference type="Rhea" id="RHEA-COMP:17340"/>
        <dbReference type="ChEBI" id="CHEBI:33019"/>
        <dbReference type="ChEBI" id="CHEBI:61560"/>
        <dbReference type="ChEBI" id="CHEBI:173112"/>
        <dbReference type="EC" id="2.7.7.7"/>
    </reaction>
</comment>
<evidence type="ECO:0000259" key="22">
    <source>
        <dbReference type="PROSITE" id="PS50158"/>
    </source>
</evidence>
<dbReference type="PANTHER" id="PTHR42648:SF11">
    <property type="entry name" value="TRANSPOSON TY4-P GAG-POL POLYPROTEIN"/>
    <property type="match status" value="1"/>
</dbReference>
<evidence type="ECO:0000256" key="6">
    <source>
        <dbReference type="ARBA" id="ARBA00022722"/>
    </source>
</evidence>
<proteinExistence type="predicted"/>
<reference evidence="24 25" key="1">
    <citation type="journal article" date="2019" name="Sci. Rep.">
        <title>Comparative genomics of chytrid fungi reveal insights into the obligate biotrophic and pathogenic lifestyle of Synchytrium endobioticum.</title>
        <authorList>
            <person name="van de Vossenberg B.T.L.H."/>
            <person name="Warris S."/>
            <person name="Nguyen H.D.T."/>
            <person name="van Gent-Pelzer M.P.E."/>
            <person name="Joly D.L."/>
            <person name="van de Geest H.C."/>
            <person name="Bonants P.J.M."/>
            <person name="Smith D.S."/>
            <person name="Levesque C.A."/>
            <person name="van der Lee T.A.J."/>
        </authorList>
    </citation>
    <scope>NUCLEOTIDE SEQUENCE [LARGE SCALE GENOMIC DNA]</scope>
    <source>
        <strain evidence="24 25">CBS 809.83</strain>
    </source>
</reference>
<dbReference type="GO" id="GO:0006508">
    <property type="term" value="P:proteolysis"/>
    <property type="evidence" value="ECO:0007669"/>
    <property type="project" value="UniProtKB-KW"/>
</dbReference>
<dbReference type="Proteomes" id="UP000318582">
    <property type="component" value="Unassembled WGS sequence"/>
</dbReference>
<evidence type="ECO:0000256" key="13">
    <source>
        <dbReference type="ARBA" id="ARBA00022908"/>
    </source>
</evidence>
<gene>
    <name evidence="24" type="ORF">PhCBS80983_g06424</name>
</gene>
<keyword evidence="5" id="KW-0548">Nucleotidyltransferase</keyword>
<sequence length="467" mass="51417">SRADDLTLKFLTARLLHEETRRPEGQDGGGKDGGAFYGRSRIGNTSMKKTAKPCFYCGKEGHFKKECRKRLEAEQQSSKHMTSNRAWLSNLQPLNNASVHLPDNRMVEATEKGTATIQTALSNGRTTTCTFKDVWLVPKLEGSLLLVAQLEGAGANIQFVGGRCEIRTSKGTLALICNRREGLYALGQPLDTAAQCHAVPISTTAATLKTGHRCLGLSIIRASSLWPGRAWSRAWKQQGHKAALPQGGLMQGFRSLGTGASDISGQMRMLKIGGARYFVLFIDDKSRAFFPYLLKTKAETLPSFKIFAAAAATETGCSLKVLQSDYGGEYLSKAFSNFTQSLGIRHQLSSVATPEQNAGLLYKFWREALMTAAYLWNRSPTQALHNKATPWQIWTGTRPNIQHLCTFGCTAYASILKKNQHKLGPNATRCIFLGYSQTTKGYQLRDVRFDEELLAGDPGKPDPIRLT</sequence>
<keyword evidence="2" id="KW-0815">Transposition</keyword>
<dbReference type="InterPro" id="IPR057670">
    <property type="entry name" value="SH3_retrovirus"/>
</dbReference>
<dbReference type="Pfam" id="PF25597">
    <property type="entry name" value="SH3_retrovirus"/>
    <property type="match status" value="1"/>
</dbReference>
<dbReference type="InterPro" id="IPR012337">
    <property type="entry name" value="RNaseH-like_sf"/>
</dbReference>
<feature type="domain" description="Integrase catalytic" evidence="23">
    <location>
        <begin position="241"/>
        <end position="358"/>
    </location>
</feature>
<keyword evidence="14" id="KW-0695">RNA-directed DNA polymerase</keyword>
<dbReference type="InterPro" id="IPR054722">
    <property type="entry name" value="PolX-like_BBD"/>
</dbReference>
<evidence type="ECO:0000256" key="7">
    <source>
        <dbReference type="ARBA" id="ARBA00022723"/>
    </source>
</evidence>
<feature type="compositionally biased region" description="Gly residues" evidence="21">
    <location>
        <begin position="26"/>
        <end position="36"/>
    </location>
</feature>
<evidence type="ECO:0000256" key="4">
    <source>
        <dbReference type="ARBA" id="ARBA00022670"/>
    </source>
</evidence>
<feature type="non-terminal residue" evidence="24">
    <location>
        <position position="1"/>
    </location>
</feature>
<feature type="domain" description="CCHC-type" evidence="22">
    <location>
        <begin position="54"/>
        <end position="69"/>
    </location>
</feature>
<dbReference type="Pfam" id="PF22936">
    <property type="entry name" value="Pol_BBD"/>
    <property type="match status" value="1"/>
</dbReference>
<dbReference type="AlphaFoldDB" id="A0A507DNA9"/>
<dbReference type="GO" id="GO:0008270">
    <property type="term" value="F:zinc ion binding"/>
    <property type="evidence" value="ECO:0007669"/>
    <property type="project" value="UniProtKB-KW"/>
</dbReference>
<dbReference type="InterPro" id="IPR001584">
    <property type="entry name" value="Integrase_cat-core"/>
</dbReference>
<dbReference type="InterPro" id="IPR036875">
    <property type="entry name" value="Znf_CCHC_sf"/>
</dbReference>
<dbReference type="PROSITE" id="PS50994">
    <property type="entry name" value="INTEGRASE"/>
    <property type="match status" value="1"/>
</dbReference>
<dbReference type="GO" id="GO:0015074">
    <property type="term" value="P:DNA integration"/>
    <property type="evidence" value="ECO:0007669"/>
    <property type="project" value="UniProtKB-KW"/>
</dbReference>
<evidence type="ECO:0000256" key="14">
    <source>
        <dbReference type="ARBA" id="ARBA00022918"/>
    </source>
</evidence>
<dbReference type="SUPFAM" id="SSF57756">
    <property type="entry name" value="Retrovirus zinc finger-like domains"/>
    <property type="match status" value="1"/>
</dbReference>
<dbReference type="GO" id="GO:0006310">
    <property type="term" value="P:DNA recombination"/>
    <property type="evidence" value="ECO:0007669"/>
    <property type="project" value="UniProtKB-KW"/>
</dbReference>
<evidence type="ECO:0000256" key="15">
    <source>
        <dbReference type="ARBA" id="ARBA00022932"/>
    </source>
</evidence>
<evidence type="ECO:0000256" key="10">
    <source>
        <dbReference type="ARBA" id="ARBA00022801"/>
    </source>
</evidence>
<keyword evidence="11" id="KW-0067">ATP-binding</keyword>
<evidence type="ECO:0000256" key="8">
    <source>
        <dbReference type="ARBA" id="ARBA00022741"/>
    </source>
</evidence>
<evidence type="ECO:0000256" key="17">
    <source>
        <dbReference type="ARBA" id="ARBA00023172"/>
    </source>
</evidence>
<dbReference type="GO" id="GO:0032196">
    <property type="term" value="P:transposition"/>
    <property type="evidence" value="ECO:0007669"/>
    <property type="project" value="UniProtKB-KW"/>
</dbReference>
<dbReference type="Pfam" id="PF00098">
    <property type="entry name" value="zf-CCHC"/>
    <property type="match status" value="1"/>
</dbReference>
<keyword evidence="13" id="KW-0229">DNA integration</keyword>
<dbReference type="InterPro" id="IPR001878">
    <property type="entry name" value="Znf_CCHC"/>
</dbReference>
<keyword evidence="16" id="KW-0917">Virion maturation</keyword>
<keyword evidence="6" id="KW-0540">Nuclease</keyword>
<keyword evidence="3" id="KW-1188">Viral release from host cell</keyword>
<evidence type="ECO:0000256" key="18">
    <source>
        <dbReference type="ARBA" id="ARBA00048173"/>
    </source>
</evidence>
<name>A0A507DNA9_9FUNG</name>
<evidence type="ECO:0000256" key="1">
    <source>
        <dbReference type="ARBA" id="ARBA00002180"/>
    </source>
</evidence>
<evidence type="ECO:0000256" key="16">
    <source>
        <dbReference type="ARBA" id="ARBA00023113"/>
    </source>
</evidence>
<dbReference type="Gene3D" id="4.10.60.10">
    <property type="entry name" value="Zinc finger, CCHC-type"/>
    <property type="match status" value="1"/>
</dbReference>
<evidence type="ECO:0000313" key="25">
    <source>
        <dbReference type="Proteomes" id="UP000318582"/>
    </source>
</evidence>
<dbReference type="PANTHER" id="PTHR42648">
    <property type="entry name" value="TRANSPOSASE, PUTATIVE-RELATED"/>
    <property type="match status" value="1"/>
</dbReference>
<evidence type="ECO:0000256" key="2">
    <source>
        <dbReference type="ARBA" id="ARBA00022578"/>
    </source>
</evidence>
<evidence type="ECO:0000256" key="21">
    <source>
        <dbReference type="SAM" id="MobiDB-lite"/>
    </source>
</evidence>
<evidence type="ECO:0000313" key="24">
    <source>
        <dbReference type="EMBL" id="TPX52901.1"/>
    </source>
</evidence>
<keyword evidence="4" id="KW-0645">Protease</keyword>
<dbReference type="GO" id="GO:0003887">
    <property type="term" value="F:DNA-directed DNA polymerase activity"/>
    <property type="evidence" value="ECO:0007669"/>
    <property type="project" value="UniProtKB-KW"/>
</dbReference>
<evidence type="ECO:0000256" key="19">
    <source>
        <dbReference type="ARBA" id="ARBA00049244"/>
    </source>
</evidence>
<dbReference type="GO" id="GO:0004519">
    <property type="term" value="F:endonuclease activity"/>
    <property type="evidence" value="ECO:0007669"/>
    <property type="project" value="UniProtKB-KW"/>
</dbReference>
<evidence type="ECO:0008006" key="26">
    <source>
        <dbReference type="Google" id="ProtNLM"/>
    </source>
</evidence>
<evidence type="ECO:0000256" key="11">
    <source>
        <dbReference type="ARBA" id="ARBA00022840"/>
    </source>
</evidence>
<evidence type="ECO:0000256" key="9">
    <source>
        <dbReference type="ARBA" id="ARBA00022759"/>
    </source>
</evidence>
<dbReference type="InterPro" id="IPR036397">
    <property type="entry name" value="RNaseH_sf"/>
</dbReference>
<evidence type="ECO:0000256" key="3">
    <source>
        <dbReference type="ARBA" id="ARBA00022612"/>
    </source>
</evidence>
<keyword evidence="20" id="KW-0863">Zinc-finger</keyword>
<dbReference type="SUPFAM" id="SSF53098">
    <property type="entry name" value="Ribonuclease H-like"/>
    <property type="match status" value="1"/>
</dbReference>
<dbReference type="Gene3D" id="3.30.420.10">
    <property type="entry name" value="Ribonuclease H-like superfamily/Ribonuclease H"/>
    <property type="match status" value="1"/>
</dbReference>
<comment type="catalytic activity">
    <reaction evidence="18">
        <text>DNA(n) + a 2'-deoxyribonucleoside 5'-triphosphate = DNA(n+1) + diphosphate</text>
        <dbReference type="Rhea" id="RHEA:22508"/>
        <dbReference type="Rhea" id="RHEA-COMP:17339"/>
        <dbReference type="Rhea" id="RHEA-COMP:17340"/>
        <dbReference type="ChEBI" id="CHEBI:33019"/>
        <dbReference type="ChEBI" id="CHEBI:61560"/>
        <dbReference type="ChEBI" id="CHEBI:173112"/>
        <dbReference type="EC" id="2.7.7.49"/>
    </reaction>
</comment>